<accession>A0A484ZMP2</accession>
<sequence length="108" mass="11896">MENVKKSNIRIFKKNLILLSILSVVSTAPVVQAASIYWDNASGNNQFFGQQNWSNNSTPALNDDLYIYDSGNQTVELSLAAVDYYSPALMATITTPYLSVKAQAIAHH</sequence>
<gene>
    <name evidence="2" type="ORF">NCTC12282_04103</name>
</gene>
<feature type="signal peptide" evidence="1">
    <location>
        <begin position="1"/>
        <end position="33"/>
    </location>
</feature>
<dbReference type="AlphaFoldDB" id="A0A484ZMP2"/>
<evidence type="ECO:0000313" key="2">
    <source>
        <dbReference type="EMBL" id="VFS49670.1"/>
    </source>
</evidence>
<keyword evidence="1" id="KW-0732">Signal</keyword>
<name>A0A484ZMP2_9GAMM</name>
<protein>
    <submittedName>
        <fullName evidence="2">Uncharacterized protein</fullName>
    </submittedName>
</protein>
<evidence type="ECO:0000313" key="3">
    <source>
        <dbReference type="Proteomes" id="UP000373449"/>
    </source>
</evidence>
<dbReference type="EMBL" id="CAADJA010000002">
    <property type="protein sequence ID" value="VFS49670.1"/>
    <property type="molecule type" value="Genomic_DNA"/>
</dbReference>
<dbReference type="Proteomes" id="UP000373449">
    <property type="component" value="Unassembled WGS sequence"/>
</dbReference>
<organism evidence="2 3">
    <name type="scientific">Budvicia aquatica</name>
    <dbReference type="NCBI Taxonomy" id="82979"/>
    <lineage>
        <taxon>Bacteria</taxon>
        <taxon>Pseudomonadati</taxon>
        <taxon>Pseudomonadota</taxon>
        <taxon>Gammaproteobacteria</taxon>
        <taxon>Enterobacterales</taxon>
        <taxon>Budviciaceae</taxon>
        <taxon>Budvicia</taxon>
    </lineage>
</organism>
<feature type="chain" id="PRO_5019749730" evidence="1">
    <location>
        <begin position="34"/>
        <end position="108"/>
    </location>
</feature>
<proteinExistence type="predicted"/>
<evidence type="ECO:0000256" key="1">
    <source>
        <dbReference type="SAM" id="SignalP"/>
    </source>
</evidence>
<reference evidence="2 3" key="1">
    <citation type="submission" date="2019-03" db="EMBL/GenBank/DDBJ databases">
        <authorList>
            <consortium name="Pathogen Informatics"/>
        </authorList>
    </citation>
    <scope>NUCLEOTIDE SEQUENCE [LARGE SCALE GENOMIC DNA]</scope>
    <source>
        <strain evidence="2 3">NCTC12282</strain>
    </source>
</reference>